<proteinExistence type="predicted"/>
<comment type="caution">
    <text evidence="1">The sequence shown here is derived from an EMBL/GenBank/DDBJ whole genome shotgun (WGS) entry which is preliminary data.</text>
</comment>
<gene>
    <name evidence="1" type="ORF">DXZ20_09750</name>
</gene>
<dbReference type="AlphaFoldDB" id="A0A6M0RJ87"/>
<reference evidence="1 2" key="1">
    <citation type="journal article" date="2020" name="Microb. Ecol.">
        <title>Ecogenomics of the Marine Benthic Filamentous Cyanobacterium Adonisia.</title>
        <authorList>
            <person name="Walter J.M."/>
            <person name="Coutinho F.H."/>
            <person name="Leomil L."/>
            <person name="Hargreaves P.I."/>
            <person name="Campeao M.E."/>
            <person name="Vieira V.V."/>
            <person name="Silva B.S."/>
            <person name="Fistarol G.O."/>
            <person name="Salomon P.S."/>
            <person name="Sawabe T."/>
            <person name="Mino S."/>
            <person name="Hosokawa M."/>
            <person name="Miyashita H."/>
            <person name="Maruyama F."/>
            <person name="van Verk M.C."/>
            <person name="Dutilh B.E."/>
            <person name="Thompson C.C."/>
            <person name="Thompson F.L."/>
        </authorList>
    </citation>
    <scope>NUCLEOTIDE SEQUENCE [LARGE SCALE GENOMIC DNA]</scope>
    <source>
        <strain evidence="1 2">CCMR0081</strain>
    </source>
</reference>
<dbReference type="Proteomes" id="UP000481033">
    <property type="component" value="Unassembled WGS sequence"/>
</dbReference>
<accession>A0A6M0RJ87</accession>
<sequence>MVVKQIRSWQIPQNVPNRPAELPPGSTVRLTIEFDGHGYCLMATELDGDYTLKEWHPSLKTAEQKAAEMFGSRAKDWETMGLP</sequence>
<dbReference type="RefSeq" id="WP_163664408.1">
    <property type="nucleotide sequence ID" value="NZ_QXHD01000004.1"/>
</dbReference>
<keyword evidence="2" id="KW-1185">Reference proteome</keyword>
<protein>
    <submittedName>
        <fullName evidence="1">Uncharacterized protein</fullName>
    </submittedName>
</protein>
<evidence type="ECO:0000313" key="2">
    <source>
        <dbReference type="Proteomes" id="UP000481033"/>
    </source>
</evidence>
<dbReference type="EMBL" id="QXHD01000004">
    <property type="protein sequence ID" value="NEZ55950.1"/>
    <property type="molecule type" value="Genomic_DNA"/>
</dbReference>
<evidence type="ECO:0000313" key="1">
    <source>
        <dbReference type="EMBL" id="NEZ55950.1"/>
    </source>
</evidence>
<organism evidence="1 2">
    <name type="scientific">Adonisia turfae CCMR0081</name>
    <dbReference type="NCBI Taxonomy" id="2292702"/>
    <lineage>
        <taxon>Bacteria</taxon>
        <taxon>Bacillati</taxon>
        <taxon>Cyanobacteriota</taxon>
        <taxon>Adonisia</taxon>
        <taxon>Adonisia turfae</taxon>
    </lineage>
</organism>
<name>A0A6M0RJ87_9CYAN</name>